<evidence type="ECO:0000313" key="2">
    <source>
        <dbReference type="Proteomes" id="UP000503318"/>
    </source>
</evidence>
<protein>
    <submittedName>
        <fullName evidence="1">Uncharacterized protein</fullName>
    </submittedName>
</protein>
<organismHost>
    <name type="scientific">Twortvirus twort</name>
    <dbReference type="NCBI Taxonomy" id="55510"/>
</organismHost>
<proteinExistence type="predicted"/>
<name>A0A6H0X5K8_BPTWO</name>
<accession>A0A6H0X5K8</accession>
<evidence type="ECO:0000313" key="1">
    <source>
        <dbReference type="EMBL" id="QIW89214.1"/>
    </source>
</evidence>
<reference evidence="1 2" key="1">
    <citation type="submission" date="2020-03" db="EMBL/GenBank/DDBJ databases">
        <title>Variable regions in the genome of staphylococcal bacteriophage Twort.</title>
        <authorList>
            <person name="Glowacka-Rutkowska A."/>
            <person name="Gawor J."/>
            <person name="Lobocka M."/>
        </authorList>
    </citation>
    <scope>NUCLEOTIDE SEQUENCE [LARGE SCALE GENOMIC DNA]</scope>
</reference>
<sequence length="26" mass="3202">MIFNCINLQYYSHCGRIFSYISPFFH</sequence>
<dbReference type="Proteomes" id="UP000503318">
    <property type="component" value="Segment"/>
</dbReference>
<dbReference type="EMBL" id="MT151386">
    <property type="protein sequence ID" value="QIW89214.1"/>
    <property type="molecule type" value="Genomic_DNA"/>
</dbReference>
<gene>
    <name evidence="1" type="ORF">TwortDSMZ_073</name>
</gene>
<organism evidence="1 2">
    <name type="scientific">Staphylococcus phage Twort (strain DSM 17442 / HER 48)</name>
    <name type="common">Bacteriophage Twort</name>
    <dbReference type="NCBI Taxonomy" id="2908167"/>
    <lineage>
        <taxon>Viruses</taxon>
        <taxon>Duplodnaviria</taxon>
        <taxon>Heunggongvirae</taxon>
        <taxon>Uroviricota</taxon>
        <taxon>Caudoviricetes</taxon>
        <taxon>Herelleviridae</taxon>
        <taxon>Twortvirinae</taxon>
        <taxon>Twortvirus</taxon>
        <taxon>Twortvirus twort</taxon>
    </lineage>
</organism>